<dbReference type="Gene3D" id="6.10.340.10">
    <property type="match status" value="1"/>
</dbReference>
<dbReference type="SUPFAM" id="SSF158472">
    <property type="entry name" value="HAMP domain-like"/>
    <property type="match status" value="1"/>
</dbReference>
<evidence type="ECO:0000256" key="2">
    <source>
        <dbReference type="ARBA" id="ARBA00004651"/>
    </source>
</evidence>
<evidence type="ECO:0000256" key="1">
    <source>
        <dbReference type="ARBA" id="ARBA00000085"/>
    </source>
</evidence>
<feature type="domain" description="Histidine kinase" evidence="16">
    <location>
        <begin position="256"/>
        <end position="468"/>
    </location>
</feature>
<dbReference type="PRINTS" id="PR00344">
    <property type="entry name" value="BCTRLSENSOR"/>
</dbReference>
<dbReference type="InterPro" id="IPR036097">
    <property type="entry name" value="HisK_dim/P_sf"/>
</dbReference>
<feature type="domain" description="HAMP" evidence="17">
    <location>
        <begin position="193"/>
        <end position="248"/>
    </location>
</feature>
<evidence type="ECO:0000256" key="8">
    <source>
        <dbReference type="ARBA" id="ARBA00022741"/>
    </source>
</evidence>
<evidence type="ECO:0000259" key="16">
    <source>
        <dbReference type="PROSITE" id="PS50109"/>
    </source>
</evidence>
<dbReference type="Pfam" id="PF00672">
    <property type="entry name" value="HAMP"/>
    <property type="match status" value="1"/>
</dbReference>
<dbReference type="InterPro" id="IPR050398">
    <property type="entry name" value="HssS/ArlS-like"/>
</dbReference>
<dbReference type="PANTHER" id="PTHR45528:SF1">
    <property type="entry name" value="SENSOR HISTIDINE KINASE CPXA"/>
    <property type="match status" value="1"/>
</dbReference>
<feature type="region of interest" description="Disordered" evidence="14">
    <location>
        <begin position="141"/>
        <end position="172"/>
    </location>
</feature>
<dbReference type="AlphaFoldDB" id="A0A975R9P7"/>
<dbReference type="GO" id="GO:0000155">
    <property type="term" value="F:phosphorelay sensor kinase activity"/>
    <property type="evidence" value="ECO:0007669"/>
    <property type="project" value="InterPro"/>
</dbReference>
<evidence type="ECO:0000256" key="12">
    <source>
        <dbReference type="ARBA" id="ARBA00023012"/>
    </source>
</evidence>
<keyword evidence="8" id="KW-0547">Nucleotide-binding</keyword>
<keyword evidence="4" id="KW-1003">Cell membrane</keyword>
<gene>
    <name evidence="18" type="ORF">KEF85_14130</name>
</gene>
<protein>
    <recommendedName>
        <fullName evidence="3">histidine kinase</fullName>
        <ecNumber evidence="3">2.7.13.3</ecNumber>
    </recommendedName>
</protein>
<evidence type="ECO:0000256" key="6">
    <source>
        <dbReference type="ARBA" id="ARBA00022679"/>
    </source>
</evidence>
<dbReference type="Gene3D" id="3.30.565.10">
    <property type="entry name" value="Histidine kinase-like ATPase, C-terminal domain"/>
    <property type="match status" value="1"/>
</dbReference>
<dbReference type="CDD" id="cd00082">
    <property type="entry name" value="HisKA"/>
    <property type="match status" value="1"/>
</dbReference>
<keyword evidence="11 15" id="KW-1133">Transmembrane helix</keyword>
<dbReference type="SMART" id="SM00388">
    <property type="entry name" value="HisKA"/>
    <property type="match status" value="1"/>
</dbReference>
<evidence type="ECO:0000256" key="3">
    <source>
        <dbReference type="ARBA" id="ARBA00012438"/>
    </source>
</evidence>
<evidence type="ECO:0000256" key="13">
    <source>
        <dbReference type="ARBA" id="ARBA00023136"/>
    </source>
</evidence>
<dbReference type="PANTHER" id="PTHR45528">
    <property type="entry name" value="SENSOR HISTIDINE KINASE CPXA"/>
    <property type="match status" value="1"/>
</dbReference>
<dbReference type="RefSeq" id="WP_215581659.1">
    <property type="nucleotide sequence ID" value="NZ_CP073754.1"/>
</dbReference>
<evidence type="ECO:0000256" key="14">
    <source>
        <dbReference type="SAM" id="MobiDB-lite"/>
    </source>
</evidence>
<evidence type="ECO:0000259" key="17">
    <source>
        <dbReference type="PROSITE" id="PS50885"/>
    </source>
</evidence>
<keyword evidence="10" id="KW-0067">ATP-binding</keyword>
<sequence length="468" mass="51225">MGRLFWKFFFAFWLAVLTAGIGVGTAVWVRHNSNLLSSANEQDIIDSHASAFVNAAAGILTHGGVSGLRSFLDSVQEGPFPAVYAVNDADQEILERSLSDSQLQQIRNLYLQQTASPALRMVSADDGHRYLLFAPWTAHGLRGNRHQPPPDELGGEPPPDIPRHPRPGRRPPPWLAISAGTLASLMFSALLAWYFAKPIRKLRSAFAALAGGALDTRIGMAMGRRSDELTELGRDFDHMAQQICALVSAQRHLLHDVSHELRSPLARIQAAIGLAQQQPEKLAASMERIERETQRMNQLVGELLMLSRLEAGVDAEKISHIDIGDLLADIIADVQFEAEPLQVGINYKGPNHISGQCRSELLHRAIENVLRNAVQHCQAGGQVQTTVHFDARQRRLRIGIDDDGPGVPEQHLAAIFQPFFRSTPRDKNGAGLGLAIAYRAIAAQGGDIQARNRRGGGLRVIIELPLPA</sequence>
<keyword evidence="6" id="KW-0808">Transferase</keyword>
<organism evidence="18 19">
    <name type="scientific">Methylomonas paludis</name>
    <dbReference type="NCBI Taxonomy" id="1173101"/>
    <lineage>
        <taxon>Bacteria</taxon>
        <taxon>Pseudomonadati</taxon>
        <taxon>Pseudomonadota</taxon>
        <taxon>Gammaproteobacteria</taxon>
        <taxon>Methylococcales</taxon>
        <taxon>Methylococcaceae</taxon>
        <taxon>Methylomonas</taxon>
    </lineage>
</organism>
<keyword evidence="5" id="KW-0597">Phosphoprotein</keyword>
<dbReference type="Pfam" id="PF02518">
    <property type="entry name" value="HATPase_c"/>
    <property type="match status" value="1"/>
</dbReference>
<keyword evidence="13 15" id="KW-0472">Membrane</keyword>
<keyword evidence="9" id="KW-0418">Kinase</keyword>
<dbReference type="PROSITE" id="PS50109">
    <property type="entry name" value="HIS_KIN"/>
    <property type="match status" value="1"/>
</dbReference>
<evidence type="ECO:0000256" key="5">
    <source>
        <dbReference type="ARBA" id="ARBA00022553"/>
    </source>
</evidence>
<keyword evidence="12" id="KW-0902">Two-component regulatory system</keyword>
<comment type="subcellular location">
    <subcellularLocation>
        <location evidence="2">Cell membrane</location>
        <topology evidence="2">Multi-pass membrane protein</topology>
    </subcellularLocation>
</comment>
<dbReference type="SMART" id="SM00387">
    <property type="entry name" value="HATPase_c"/>
    <property type="match status" value="1"/>
</dbReference>
<evidence type="ECO:0000256" key="11">
    <source>
        <dbReference type="ARBA" id="ARBA00022989"/>
    </source>
</evidence>
<dbReference type="EC" id="2.7.13.3" evidence="3"/>
<dbReference type="InterPro" id="IPR003660">
    <property type="entry name" value="HAMP_dom"/>
</dbReference>
<dbReference type="SMART" id="SM00304">
    <property type="entry name" value="HAMP"/>
    <property type="match status" value="1"/>
</dbReference>
<dbReference type="SUPFAM" id="SSF47384">
    <property type="entry name" value="Homodimeric domain of signal transducing histidine kinase"/>
    <property type="match status" value="1"/>
</dbReference>
<dbReference type="Gene3D" id="1.10.287.130">
    <property type="match status" value="1"/>
</dbReference>
<dbReference type="Pfam" id="PF00512">
    <property type="entry name" value="HisKA"/>
    <property type="match status" value="1"/>
</dbReference>
<evidence type="ECO:0000256" key="9">
    <source>
        <dbReference type="ARBA" id="ARBA00022777"/>
    </source>
</evidence>
<dbReference type="Proteomes" id="UP000676649">
    <property type="component" value="Chromosome"/>
</dbReference>
<evidence type="ECO:0000256" key="7">
    <source>
        <dbReference type="ARBA" id="ARBA00022692"/>
    </source>
</evidence>
<feature type="transmembrane region" description="Helical" evidence="15">
    <location>
        <begin position="174"/>
        <end position="196"/>
    </location>
</feature>
<dbReference type="InterPro" id="IPR003661">
    <property type="entry name" value="HisK_dim/P_dom"/>
</dbReference>
<dbReference type="InterPro" id="IPR005467">
    <property type="entry name" value="His_kinase_dom"/>
</dbReference>
<reference evidence="18" key="1">
    <citation type="submission" date="2021-04" db="EMBL/GenBank/DDBJ databases">
        <title>Draft genome sequence data of methanotrophic Methylovulum sp. strain S1L and Methylomonas sp. strain S2AM isolated from boreal lake water columns.</title>
        <authorList>
            <person name="Rissanen A.J."/>
            <person name="Mangayil R."/>
            <person name="Svenning M.M."/>
            <person name="Khanongnuch R."/>
        </authorList>
    </citation>
    <scope>NUCLEOTIDE SEQUENCE</scope>
    <source>
        <strain evidence="18">S2AM</strain>
    </source>
</reference>
<evidence type="ECO:0000256" key="10">
    <source>
        <dbReference type="ARBA" id="ARBA00022840"/>
    </source>
</evidence>
<dbReference type="InterPro" id="IPR004358">
    <property type="entry name" value="Sig_transdc_His_kin-like_C"/>
</dbReference>
<evidence type="ECO:0000313" key="19">
    <source>
        <dbReference type="Proteomes" id="UP000676649"/>
    </source>
</evidence>
<dbReference type="KEGG" id="mpad:KEF85_14130"/>
<evidence type="ECO:0000256" key="15">
    <source>
        <dbReference type="SAM" id="Phobius"/>
    </source>
</evidence>
<dbReference type="EMBL" id="CP073754">
    <property type="protein sequence ID" value="QWF70459.1"/>
    <property type="molecule type" value="Genomic_DNA"/>
</dbReference>
<dbReference type="InterPro" id="IPR036890">
    <property type="entry name" value="HATPase_C_sf"/>
</dbReference>
<dbReference type="GO" id="GO:0005886">
    <property type="term" value="C:plasma membrane"/>
    <property type="evidence" value="ECO:0007669"/>
    <property type="project" value="UniProtKB-SubCell"/>
</dbReference>
<evidence type="ECO:0000256" key="4">
    <source>
        <dbReference type="ARBA" id="ARBA00022475"/>
    </source>
</evidence>
<dbReference type="SUPFAM" id="SSF55874">
    <property type="entry name" value="ATPase domain of HSP90 chaperone/DNA topoisomerase II/histidine kinase"/>
    <property type="match status" value="1"/>
</dbReference>
<dbReference type="PROSITE" id="PS50885">
    <property type="entry name" value="HAMP"/>
    <property type="match status" value="1"/>
</dbReference>
<comment type="catalytic activity">
    <reaction evidence="1">
        <text>ATP + protein L-histidine = ADP + protein N-phospho-L-histidine.</text>
        <dbReference type="EC" id="2.7.13.3"/>
    </reaction>
</comment>
<proteinExistence type="predicted"/>
<keyword evidence="7 15" id="KW-0812">Transmembrane</keyword>
<dbReference type="GO" id="GO:0005524">
    <property type="term" value="F:ATP binding"/>
    <property type="evidence" value="ECO:0007669"/>
    <property type="project" value="UniProtKB-KW"/>
</dbReference>
<dbReference type="InterPro" id="IPR003594">
    <property type="entry name" value="HATPase_dom"/>
</dbReference>
<accession>A0A975R9P7</accession>
<keyword evidence="19" id="KW-1185">Reference proteome</keyword>
<name>A0A975R9P7_9GAMM</name>
<evidence type="ECO:0000313" key="18">
    <source>
        <dbReference type="EMBL" id="QWF70459.1"/>
    </source>
</evidence>